<name>G7YKS3_CLOSI</name>
<sequence>MLDIDQLNVGIYNAGLLVTSLVGEDFMTECNCGLWRGQTFRCRIETSSHITPLYYDTLTDGRNDVFRASDNKIHRPINHDSGDTKNDLNVDWQLNGFYATTVTGKPAVLVDCPITPNPTHRYAMNFFGFTDGRVQIFNEFNAGTSKLLFAISPIQ</sequence>
<gene>
    <name evidence="1" type="ORF">CLF_110482</name>
</gene>
<organism evidence="1 2">
    <name type="scientific">Clonorchis sinensis</name>
    <name type="common">Chinese liver fluke</name>
    <dbReference type="NCBI Taxonomy" id="79923"/>
    <lineage>
        <taxon>Eukaryota</taxon>
        <taxon>Metazoa</taxon>
        <taxon>Spiralia</taxon>
        <taxon>Lophotrochozoa</taxon>
        <taxon>Platyhelminthes</taxon>
        <taxon>Trematoda</taxon>
        <taxon>Digenea</taxon>
        <taxon>Opisthorchiida</taxon>
        <taxon>Opisthorchiata</taxon>
        <taxon>Opisthorchiidae</taxon>
        <taxon>Clonorchis</taxon>
    </lineage>
</organism>
<evidence type="ECO:0000313" key="1">
    <source>
        <dbReference type="EMBL" id="GAA53554.1"/>
    </source>
</evidence>
<proteinExistence type="predicted"/>
<accession>G7YKS3</accession>
<reference key="2">
    <citation type="submission" date="2011-10" db="EMBL/GenBank/DDBJ databases">
        <title>The genome and transcriptome sequence of Clonorchis sinensis provide insights into the carcinogenic liver fluke.</title>
        <authorList>
            <person name="Wang X."/>
            <person name="Huang Y."/>
            <person name="Chen W."/>
            <person name="Liu H."/>
            <person name="Guo L."/>
            <person name="Chen Y."/>
            <person name="Luo F."/>
            <person name="Zhou W."/>
            <person name="Sun J."/>
            <person name="Mao Q."/>
            <person name="Liang P."/>
            <person name="Zhou C."/>
            <person name="Tian Y."/>
            <person name="Men J."/>
            <person name="Lv X."/>
            <person name="Huang L."/>
            <person name="Zhou J."/>
            <person name="Hu Y."/>
            <person name="Li R."/>
            <person name="Zhang F."/>
            <person name="Lei H."/>
            <person name="Li X."/>
            <person name="Hu X."/>
            <person name="Liang C."/>
            <person name="Xu J."/>
            <person name="Wu Z."/>
            <person name="Yu X."/>
        </authorList>
    </citation>
    <scope>NUCLEOTIDE SEQUENCE</scope>
    <source>
        <strain>Henan</strain>
    </source>
</reference>
<evidence type="ECO:0000313" key="2">
    <source>
        <dbReference type="Proteomes" id="UP000008909"/>
    </source>
</evidence>
<reference evidence="1" key="1">
    <citation type="journal article" date="2011" name="Genome Biol.">
        <title>The draft genome of the carcinogenic human liver fluke Clonorchis sinensis.</title>
        <authorList>
            <person name="Wang X."/>
            <person name="Chen W."/>
            <person name="Huang Y."/>
            <person name="Sun J."/>
            <person name="Men J."/>
            <person name="Liu H."/>
            <person name="Luo F."/>
            <person name="Guo L."/>
            <person name="Lv X."/>
            <person name="Deng C."/>
            <person name="Zhou C."/>
            <person name="Fan Y."/>
            <person name="Li X."/>
            <person name="Huang L."/>
            <person name="Hu Y."/>
            <person name="Liang C."/>
            <person name="Hu X."/>
            <person name="Xu J."/>
            <person name="Yu X."/>
        </authorList>
    </citation>
    <scope>NUCLEOTIDE SEQUENCE [LARGE SCALE GENOMIC DNA]</scope>
    <source>
        <strain evidence="1">Henan</strain>
    </source>
</reference>
<protein>
    <submittedName>
        <fullName evidence="1">Uncharacterized protein</fullName>
    </submittedName>
</protein>
<keyword evidence="2" id="KW-1185">Reference proteome</keyword>
<dbReference type="AlphaFoldDB" id="G7YKS3"/>
<dbReference type="EMBL" id="DF143527">
    <property type="protein sequence ID" value="GAA53554.1"/>
    <property type="molecule type" value="Genomic_DNA"/>
</dbReference>
<dbReference type="Proteomes" id="UP000008909">
    <property type="component" value="Unassembled WGS sequence"/>
</dbReference>